<keyword evidence="3" id="KW-0597">Phosphoprotein</keyword>
<sequence>MTARILVVDDMPASIRLLEARLLAEYFEVVTAANGADAIAACETGEVDVVLLDVMMPDMDGFEVCRRLKSDPATSHIPVVMITALDHVSDRIRGLEAGADDFLTKPVNDLQLMTRVRSLVRLKMLTDELRLRASTTRNIGIEEMLARRAPAGEARPQVLLIDEDRQAGRRIAEMLEETADVRVAPDPQAGFFEAAEGAFECIVVSAGFTAFDPLRLCAQLRSLDRTRFVPIILLAGDGEEDRIVRGLELGINDFLLRPADRQELTARLRTQVRRKRYNDHLRASVVQTIEMAVTDPLTGLHNRRYLDSHLQTLFDRARARRRPLSLMIADIDRFKSINDAHGHDGGDAVLLEFARRLRANVRGIDLACRFGGEEFIIVMPDTEGEVAEDVAERVRAEIAGNPFRVDGKEVAVTVSVGVSSLKRGDDSVQELLKRADIALYEAKTGGRNRVVARAA</sequence>
<dbReference type="PANTHER" id="PTHR45138">
    <property type="entry name" value="REGULATORY COMPONENTS OF SENSORY TRANSDUCTION SYSTEM"/>
    <property type="match status" value="1"/>
</dbReference>
<protein>
    <recommendedName>
        <fullName evidence="1">diguanylate cyclase</fullName>
        <ecNumber evidence="1">2.7.7.65</ecNumber>
    </recommendedName>
</protein>
<dbReference type="Proteomes" id="UP001556196">
    <property type="component" value="Unassembled WGS sequence"/>
</dbReference>
<dbReference type="InterPro" id="IPR029787">
    <property type="entry name" value="Nucleotide_cyclase"/>
</dbReference>
<evidence type="ECO:0000313" key="7">
    <source>
        <dbReference type="Proteomes" id="UP001556196"/>
    </source>
</evidence>
<dbReference type="EMBL" id="JBFOCI010000008">
    <property type="protein sequence ID" value="MEW9808465.1"/>
    <property type="molecule type" value="Genomic_DNA"/>
</dbReference>
<comment type="caution">
    <text evidence="6">The sequence shown here is derived from an EMBL/GenBank/DDBJ whole genome shotgun (WGS) entry which is preliminary data.</text>
</comment>
<feature type="domain" description="GGDEF" evidence="5">
    <location>
        <begin position="322"/>
        <end position="455"/>
    </location>
</feature>
<comment type="catalytic activity">
    <reaction evidence="2">
        <text>2 GTP = 3',3'-c-di-GMP + 2 diphosphate</text>
        <dbReference type="Rhea" id="RHEA:24898"/>
        <dbReference type="ChEBI" id="CHEBI:33019"/>
        <dbReference type="ChEBI" id="CHEBI:37565"/>
        <dbReference type="ChEBI" id="CHEBI:58805"/>
        <dbReference type="EC" id="2.7.7.65"/>
    </reaction>
</comment>
<dbReference type="RefSeq" id="WP_367725696.1">
    <property type="nucleotide sequence ID" value="NZ_JBFOCI010000008.1"/>
</dbReference>
<dbReference type="NCBIfam" id="TIGR00254">
    <property type="entry name" value="GGDEF"/>
    <property type="match status" value="1"/>
</dbReference>
<dbReference type="InterPro" id="IPR050469">
    <property type="entry name" value="Diguanylate_Cyclase"/>
</dbReference>
<dbReference type="SUPFAM" id="SSF55073">
    <property type="entry name" value="Nucleotide cyclase"/>
    <property type="match status" value="1"/>
</dbReference>
<feature type="modified residue" description="4-aspartylphosphate" evidence="3">
    <location>
        <position position="53"/>
    </location>
</feature>
<dbReference type="CDD" id="cd01949">
    <property type="entry name" value="GGDEF"/>
    <property type="match status" value="1"/>
</dbReference>
<dbReference type="PROSITE" id="PS50110">
    <property type="entry name" value="RESPONSE_REGULATORY"/>
    <property type="match status" value="2"/>
</dbReference>
<comment type="caution">
    <text evidence="3">Lacks conserved residue(s) required for the propagation of feature annotation.</text>
</comment>
<gene>
    <name evidence="6" type="ORF">ABUE31_20940</name>
</gene>
<dbReference type="Pfam" id="PF00072">
    <property type="entry name" value="Response_reg"/>
    <property type="match status" value="2"/>
</dbReference>
<dbReference type="EC" id="2.7.7.65" evidence="1"/>
<dbReference type="InterPro" id="IPR011006">
    <property type="entry name" value="CheY-like_superfamily"/>
</dbReference>
<evidence type="ECO:0000259" key="5">
    <source>
        <dbReference type="PROSITE" id="PS50887"/>
    </source>
</evidence>
<feature type="domain" description="Response regulatory" evidence="4">
    <location>
        <begin position="157"/>
        <end position="272"/>
    </location>
</feature>
<name>A0ABV3R5W6_9HYPH</name>
<dbReference type="PANTHER" id="PTHR45138:SF9">
    <property type="entry name" value="DIGUANYLATE CYCLASE DGCM-RELATED"/>
    <property type="match status" value="1"/>
</dbReference>
<dbReference type="CDD" id="cd17538">
    <property type="entry name" value="REC_D1_PleD-like"/>
    <property type="match status" value="1"/>
</dbReference>
<keyword evidence="7" id="KW-1185">Reference proteome</keyword>
<accession>A0ABV3R5W6</accession>
<dbReference type="InterPro" id="IPR000160">
    <property type="entry name" value="GGDEF_dom"/>
</dbReference>
<evidence type="ECO:0000313" key="6">
    <source>
        <dbReference type="EMBL" id="MEW9808465.1"/>
    </source>
</evidence>
<dbReference type="Gene3D" id="6.10.250.690">
    <property type="match status" value="1"/>
</dbReference>
<dbReference type="Pfam" id="PF00990">
    <property type="entry name" value="GGDEF"/>
    <property type="match status" value="1"/>
</dbReference>
<dbReference type="NCBIfam" id="NF007135">
    <property type="entry name" value="PRK09581.1"/>
    <property type="match status" value="1"/>
</dbReference>
<dbReference type="Gene3D" id="3.30.70.270">
    <property type="match status" value="1"/>
</dbReference>
<proteinExistence type="predicted"/>
<evidence type="ECO:0000256" key="2">
    <source>
        <dbReference type="ARBA" id="ARBA00034247"/>
    </source>
</evidence>
<reference evidence="6 7" key="1">
    <citation type="submission" date="2024-06" db="EMBL/GenBank/DDBJ databases">
        <authorList>
            <person name="Tuo L."/>
        </authorList>
    </citation>
    <scope>NUCLEOTIDE SEQUENCE [LARGE SCALE GENOMIC DNA]</scope>
    <source>
        <strain evidence="6 7">ZMM04-5</strain>
    </source>
</reference>
<dbReference type="PROSITE" id="PS50887">
    <property type="entry name" value="GGDEF"/>
    <property type="match status" value="1"/>
</dbReference>
<evidence type="ECO:0000256" key="3">
    <source>
        <dbReference type="PROSITE-ProRule" id="PRU00169"/>
    </source>
</evidence>
<dbReference type="Gene3D" id="3.40.50.2300">
    <property type="match status" value="1"/>
</dbReference>
<dbReference type="InterPro" id="IPR001789">
    <property type="entry name" value="Sig_transdc_resp-reg_receiver"/>
</dbReference>
<evidence type="ECO:0000259" key="4">
    <source>
        <dbReference type="PROSITE" id="PS50110"/>
    </source>
</evidence>
<evidence type="ECO:0000256" key="1">
    <source>
        <dbReference type="ARBA" id="ARBA00012528"/>
    </source>
</evidence>
<dbReference type="SUPFAM" id="SSF52172">
    <property type="entry name" value="CheY-like"/>
    <property type="match status" value="2"/>
</dbReference>
<dbReference type="InterPro" id="IPR043128">
    <property type="entry name" value="Rev_trsase/Diguanyl_cyclase"/>
</dbReference>
<organism evidence="6 7">
    <name type="scientific">Mesorhizobium marinum</name>
    <dbReference type="NCBI Taxonomy" id="3228790"/>
    <lineage>
        <taxon>Bacteria</taxon>
        <taxon>Pseudomonadati</taxon>
        <taxon>Pseudomonadota</taxon>
        <taxon>Alphaproteobacteria</taxon>
        <taxon>Hyphomicrobiales</taxon>
        <taxon>Phyllobacteriaceae</taxon>
        <taxon>Mesorhizobium</taxon>
    </lineage>
</organism>
<feature type="domain" description="Response regulatory" evidence="4">
    <location>
        <begin position="4"/>
        <end position="120"/>
    </location>
</feature>
<dbReference type="SMART" id="SM00267">
    <property type="entry name" value="GGDEF"/>
    <property type="match status" value="1"/>
</dbReference>
<dbReference type="SMART" id="SM00448">
    <property type="entry name" value="REC"/>
    <property type="match status" value="2"/>
</dbReference>